<evidence type="ECO:0000256" key="1">
    <source>
        <dbReference type="SAM" id="MobiDB-lite"/>
    </source>
</evidence>
<protein>
    <submittedName>
        <fullName evidence="2">Uncharacterized protein</fullName>
    </submittedName>
</protein>
<evidence type="ECO:0000313" key="2">
    <source>
        <dbReference type="EMBL" id="KAK3274410.1"/>
    </source>
</evidence>
<gene>
    <name evidence="2" type="ORF">CYMTET_17402</name>
</gene>
<feature type="compositionally biased region" description="Basic and acidic residues" evidence="1">
    <location>
        <begin position="302"/>
        <end position="317"/>
    </location>
</feature>
<dbReference type="Proteomes" id="UP001190700">
    <property type="component" value="Unassembled WGS sequence"/>
</dbReference>
<evidence type="ECO:0000313" key="3">
    <source>
        <dbReference type="Proteomes" id="UP001190700"/>
    </source>
</evidence>
<feature type="compositionally biased region" description="Pro residues" evidence="1">
    <location>
        <begin position="90"/>
        <end position="100"/>
    </location>
</feature>
<feature type="compositionally biased region" description="Polar residues" evidence="1">
    <location>
        <begin position="101"/>
        <end position="113"/>
    </location>
</feature>
<feature type="compositionally biased region" description="Gly residues" evidence="1">
    <location>
        <begin position="251"/>
        <end position="294"/>
    </location>
</feature>
<feature type="compositionally biased region" description="Polar residues" evidence="1">
    <location>
        <begin position="197"/>
        <end position="206"/>
    </location>
</feature>
<sequence>MSDRHGNLEIQRNFGQGGGPKRVVLAMDKEQRRPAKSRLSGRAKHRAPSEEDLSLDWGDGGCDDDDDMPRAKIYNPKTGKYEYEDEGPEEPIPQPVPTRNPPSAATRSASTKESSQENDSDDCAPRYFNPKTGKYETEDGTPVSEPCRNPPSSSARGSSGRAGLTSRVDSSHGASSSELEQASCRVYDPKTGKYEVSSPQQPSSGDQAIRPPPGLAGRSEHDQQGLRIESGGRGKAKGGGRGELYRPPSAGKGGAAATGKGGAAAMGKGGAAVTGKGGAAVTGKGKGAATGKGKGNAAAGASKEDVQAVREEAERAEERAEQMRLQVEALLMERTKMKAENNNLTREKQFLEEQLLYAEMSATAGDHTQEHLLYADAHLEEAPADDEVFGSKDIGCWADVEEEDRS</sequence>
<feature type="compositionally biased region" description="Basic residues" evidence="1">
    <location>
        <begin position="34"/>
        <end position="46"/>
    </location>
</feature>
<dbReference type="EMBL" id="LGRX02007750">
    <property type="protein sequence ID" value="KAK3274410.1"/>
    <property type="molecule type" value="Genomic_DNA"/>
</dbReference>
<comment type="caution">
    <text evidence="2">The sequence shown here is derived from an EMBL/GenBank/DDBJ whole genome shotgun (WGS) entry which is preliminary data.</text>
</comment>
<accession>A0AAE0GAL3</accession>
<organism evidence="2 3">
    <name type="scientific">Cymbomonas tetramitiformis</name>
    <dbReference type="NCBI Taxonomy" id="36881"/>
    <lineage>
        <taxon>Eukaryota</taxon>
        <taxon>Viridiplantae</taxon>
        <taxon>Chlorophyta</taxon>
        <taxon>Pyramimonadophyceae</taxon>
        <taxon>Pyramimonadales</taxon>
        <taxon>Pyramimonadaceae</taxon>
        <taxon>Cymbomonas</taxon>
    </lineage>
</organism>
<keyword evidence="3" id="KW-1185">Reference proteome</keyword>
<dbReference type="AlphaFoldDB" id="A0AAE0GAL3"/>
<reference evidence="2 3" key="1">
    <citation type="journal article" date="2015" name="Genome Biol. Evol.">
        <title>Comparative Genomics of a Bacterivorous Green Alga Reveals Evolutionary Causalities and Consequences of Phago-Mixotrophic Mode of Nutrition.</title>
        <authorList>
            <person name="Burns J.A."/>
            <person name="Paasch A."/>
            <person name="Narechania A."/>
            <person name="Kim E."/>
        </authorList>
    </citation>
    <scope>NUCLEOTIDE SEQUENCE [LARGE SCALE GENOMIC DNA]</scope>
    <source>
        <strain evidence="2 3">PLY_AMNH</strain>
    </source>
</reference>
<feature type="region of interest" description="Disordered" evidence="1">
    <location>
        <begin position="1"/>
        <end position="317"/>
    </location>
</feature>
<name>A0AAE0GAL3_9CHLO</name>
<feature type="compositionally biased region" description="Low complexity" evidence="1">
    <location>
        <begin position="152"/>
        <end position="163"/>
    </location>
</feature>
<feature type="compositionally biased region" description="Gly residues" evidence="1">
    <location>
        <begin position="231"/>
        <end position="242"/>
    </location>
</feature>
<proteinExistence type="predicted"/>